<evidence type="ECO:0000256" key="1">
    <source>
        <dbReference type="SAM" id="MobiDB-lite"/>
    </source>
</evidence>
<protein>
    <submittedName>
        <fullName evidence="2">Uncharacterized protein</fullName>
    </submittedName>
</protein>
<feature type="region of interest" description="Disordered" evidence="1">
    <location>
        <begin position="1"/>
        <end position="137"/>
    </location>
</feature>
<evidence type="ECO:0000313" key="2">
    <source>
        <dbReference type="EMBL" id="KAF1931356.1"/>
    </source>
</evidence>
<name>A0A6A5RYI0_9PLEO</name>
<dbReference type="EMBL" id="ML978961">
    <property type="protein sequence ID" value="KAF1931356.1"/>
    <property type="molecule type" value="Genomic_DNA"/>
</dbReference>
<feature type="compositionally biased region" description="Low complexity" evidence="1">
    <location>
        <begin position="51"/>
        <end position="61"/>
    </location>
</feature>
<feature type="compositionally biased region" description="Polar residues" evidence="1">
    <location>
        <begin position="23"/>
        <end position="37"/>
    </location>
</feature>
<reference evidence="2" key="1">
    <citation type="journal article" date="2020" name="Stud. Mycol.">
        <title>101 Dothideomycetes genomes: a test case for predicting lifestyles and emergence of pathogens.</title>
        <authorList>
            <person name="Haridas S."/>
            <person name="Albert R."/>
            <person name="Binder M."/>
            <person name="Bloem J."/>
            <person name="Labutti K."/>
            <person name="Salamov A."/>
            <person name="Andreopoulos B."/>
            <person name="Baker S."/>
            <person name="Barry K."/>
            <person name="Bills G."/>
            <person name="Bluhm B."/>
            <person name="Cannon C."/>
            <person name="Castanera R."/>
            <person name="Culley D."/>
            <person name="Daum C."/>
            <person name="Ezra D."/>
            <person name="Gonzalez J."/>
            <person name="Henrissat B."/>
            <person name="Kuo A."/>
            <person name="Liang C."/>
            <person name="Lipzen A."/>
            <person name="Lutzoni F."/>
            <person name="Magnuson J."/>
            <person name="Mondo S."/>
            <person name="Nolan M."/>
            <person name="Ohm R."/>
            <person name="Pangilinan J."/>
            <person name="Park H.-J."/>
            <person name="Ramirez L."/>
            <person name="Alfaro M."/>
            <person name="Sun H."/>
            <person name="Tritt A."/>
            <person name="Yoshinaga Y."/>
            <person name="Zwiers L.-H."/>
            <person name="Turgeon B."/>
            <person name="Goodwin S."/>
            <person name="Spatafora J."/>
            <person name="Crous P."/>
            <person name="Grigoriev I."/>
        </authorList>
    </citation>
    <scope>NUCLEOTIDE SEQUENCE</scope>
    <source>
        <strain evidence="2">CBS 183.55</strain>
    </source>
</reference>
<evidence type="ECO:0000313" key="3">
    <source>
        <dbReference type="Proteomes" id="UP000800082"/>
    </source>
</evidence>
<dbReference type="GeneID" id="54347171"/>
<dbReference type="RefSeq" id="XP_033451604.1">
    <property type="nucleotide sequence ID" value="XM_033589524.1"/>
</dbReference>
<keyword evidence="3" id="KW-1185">Reference proteome</keyword>
<dbReference type="Proteomes" id="UP000800082">
    <property type="component" value="Unassembled WGS sequence"/>
</dbReference>
<proteinExistence type="predicted"/>
<feature type="compositionally biased region" description="Basic residues" evidence="1">
    <location>
        <begin position="71"/>
        <end position="83"/>
    </location>
</feature>
<accession>A0A6A5RYI0</accession>
<organism evidence="2 3">
    <name type="scientific">Didymella exigua CBS 183.55</name>
    <dbReference type="NCBI Taxonomy" id="1150837"/>
    <lineage>
        <taxon>Eukaryota</taxon>
        <taxon>Fungi</taxon>
        <taxon>Dikarya</taxon>
        <taxon>Ascomycota</taxon>
        <taxon>Pezizomycotina</taxon>
        <taxon>Dothideomycetes</taxon>
        <taxon>Pleosporomycetidae</taxon>
        <taxon>Pleosporales</taxon>
        <taxon>Pleosporineae</taxon>
        <taxon>Didymellaceae</taxon>
        <taxon>Didymella</taxon>
    </lineage>
</organism>
<feature type="compositionally biased region" description="Polar residues" evidence="1">
    <location>
        <begin position="119"/>
        <end position="128"/>
    </location>
</feature>
<sequence>MSTSFRLPPHNTHPQFPRDENSSRTSAKPTSTALPSSRNRRGTRSAANKPSLQSQQQLNSSHVDELPPPRTRLRNIKQSKPKRPQAANEAISSQPKAEPVRTRRHFPAHAALPERRNGEGTNNATSSGWHHARIPRL</sequence>
<gene>
    <name evidence="2" type="ORF">M421DRAFT_345596</name>
</gene>
<dbReference type="AlphaFoldDB" id="A0A6A5RYI0"/>